<evidence type="ECO:0000256" key="10">
    <source>
        <dbReference type="SAM" id="Phobius"/>
    </source>
</evidence>
<dbReference type="GO" id="GO:0015914">
    <property type="term" value="P:phospholipid transport"/>
    <property type="evidence" value="ECO:0007669"/>
    <property type="project" value="TreeGrafter"/>
</dbReference>
<dbReference type="GO" id="GO:0032865">
    <property type="term" value="C:ERMES complex"/>
    <property type="evidence" value="ECO:0007669"/>
    <property type="project" value="TreeGrafter"/>
</dbReference>
<dbReference type="EMBL" id="JANBTW010000002">
    <property type="protein sequence ID" value="KAJ2681002.1"/>
    <property type="molecule type" value="Genomic_DNA"/>
</dbReference>
<comment type="caution">
    <text evidence="12">The sequence shown here is derived from an EMBL/GenBank/DDBJ whole genome shotgun (WGS) entry which is preliminary data.</text>
</comment>
<dbReference type="PROSITE" id="PS51847">
    <property type="entry name" value="SMP"/>
    <property type="match status" value="1"/>
</dbReference>
<feature type="region of interest" description="Disordered" evidence="9">
    <location>
        <begin position="651"/>
        <end position="679"/>
    </location>
</feature>
<evidence type="ECO:0000256" key="5">
    <source>
        <dbReference type="ARBA" id="ARBA00022989"/>
    </source>
</evidence>
<dbReference type="GO" id="GO:0008289">
    <property type="term" value="F:lipid binding"/>
    <property type="evidence" value="ECO:0007669"/>
    <property type="project" value="UniProtKB-KW"/>
</dbReference>
<accession>A0A9W8GCD8</accession>
<feature type="region of interest" description="Disordered" evidence="9">
    <location>
        <begin position="247"/>
        <end position="316"/>
    </location>
</feature>
<evidence type="ECO:0000256" key="7">
    <source>
        <dbReference type="ARBA" id="ARBA00023121"/>
    </source>
</evidence>
<keyword evidence="5 10" id="KW-1133">Transmembrane helix</keyword>
<gene>
    <name evidence="12" type="ORF">GGI25_000308</name>
</gene>
<dbReference type="CDD" id="cd21675">
    <property type="entry name" value="SMP_TEX2"/>
    <property type="match status" value="1"/>
</dbReference>
<keyword evidence="7" id="KW-0446">Lipid-binding</keyword>
<dbReference type="InterPro" id="IPR058801">
    <property type="entry name" value="PDZD8_N"/>
</dbReference>
<feature type="compositionally biased region" description="Basic and acidic residues" evidence="9">
    <location>
        <begin position="658"/>
        <end position="679"/>
    </location>
</feature>
<feature type="compositionally biased region" description="Low complexity" evidence="9">
    <location>
        <begin position="872"/>
        <end position="893"/>
    </location>
</feature>
<evidence type="ECO:0000256" key="9">
    <source>
        <dbReference type="SAM" id="MobiDB-lite"/>
    </source>
</evidence>
<evidence type="ECO:0000256" key="8">
    <source>
        <dbReference type="ARBA" id="ARBA00023136"/>
    </source>
</evidence>
<sequence>MQISVIQLLLTYLLGFLTLPVILAIGAFLVWASLPDAFPSTNSQELLSSSAESNSKKGLQDKHADAQTEVSPYGARRSGWLRITRSLGAPPPDMQDSSSKLSDIVTRGIAKWVQNRRNSNKKPEGGASSAGASATAAAAATTLDTSQDMYYAMLVGDTLVMYDSEAMHECRGVIIMSKHRVTLHHNPDVTESQVYSRRTPIKLSPLDDGHSSGLYKRQVPEYYIYADKPVDKEDWYFALVWSSLSSAATDSSSDDDRDYGSRSNGDPNINDDRLETKNVETTSSESSAPAANGHKREQSSDGANNGEEGAADLERPKLTKAKRERMLLRMRRSCLIPDHPGIASILNTISTRGAFAKQGEVREDEWLNAMFGRIFVATYRTEWARKHFIRKMQSKFDRVQRPMFLERLVVSDLDVGDNVPIITNPKLESFDANGQVDASMYVHYMGGFKLVLNTSVKIGSLRLSIALSVVLESLAGKLLVRFKPAPSNRVWIGFYEMPKIRLKLSPVFMQKEVKYTAISQAIEKQIYDIVRISMVLPNMDDTVFFPTPHEDGGIFEASLKAYKDAGLDEEVVSDEESKQAIESETAQPAKDAQDVHSGKDTARKEPTAGTGLGLDSEHLRSAVSLQVQNRQRPLSFPSVDSHANTMSLITSSFDQCEDSQKRKDGIGENTSHNDSEQHDLSALRMSMTTPRQISNENIANSSYELMANYRSQLRETRERMRSTESLHSNSSSTAPSVSASSIKSAISTSAATFFKRAKDSQAAESAKTWWKSMQQSGQSSNENNGNNKYSPGASSMPPPLPRRPPTENQPAKYQMYEESDQSADSRQLASSSPPRAASEVNSNSQRVTSVTGNLIDSSSGIQFPRAADHIGANDSNSGFSGNGASSGSNIYNGRAIKGSAVTGDSSLVRRRPAALSQSEIELPIQQRRYSNAAKPNTNVHEQSK</sequence>
<dbReference type="PANTHER" id="PTHR13466">
    <property type="entry name" value="TEX2 PROTEIN-RELATED"/>
    <property type="match status" value="1"/>
</dbReference>
<evidence type="ECO:0000256" key="2">
    <source>
        <dbReference type="ARBA" id="ARBA00022448"/>
    </source>
</evidence>
<keyword evidence="8 10" id="KW-0472">Membrane</keyword>
<feature type="compositionally biased region" description="Low complexity" evidence="9">
    <location>
        <begin position="774"/>
        <end position="787"/>
    </location>
</feature>
<feature type="region of interest" description="Disordered" evidence="9">
    <location>
        <begin position="713"/>
        <end position="740"/>
    </location>
</feature>
<dbReference type="GO" id="GO:1990456">
    <property type="term" value="P:mitochondrion-endoplasmic reticulum membrane tethering"/>
    <property type="evidence" value="ECO:0007669"/>
    <property type="project" value="TreeGrafter"/>
</dbReference>
<dbReference type="Pfam" id="PF26547">
    <property type="entry name" value="PDZD8_N"/>
    <property type="match status" value="1"/>
</dbReference>
<feature type="domain" description="SMP-LTD" evidence="11">
    <location>
        <begin position="360"/>
        <end position="545"/>
    </location>
</feature>
<protein>
    <recommendedName>
        <fullName evidence="11">SMP-LTD domain-containing protein</fullName>
    </recommendedName>
</protein>
<evidence type="ECO:0000256" key="6">
    <source>
        <dbReference type="ARBA" id="ARBA00023055"/>
    </source>
</evidence>
<dbReference type="PANTHER" id="PTHR13466:SF19">
    <property type="entry name" value="NUCLEUS-VACUOLE JUNCTION PROTEIN 2"/>
    <property type="match status" value="1"/>
</dbReference>
<feature type="region of interest" description="Disordered" evidence="9">
    <location>
        <begin position="571"/>
        <end position="616"/>
    </location>
</feature>
<feature type="compositionally biased region" description="Basic and acidic residues" evidence="9">
    <location>
        <begin position="591"/>
        <end position="606"/>
    </location>
</feature>
<keyword evidence="2" id="KW-0813">Transport</keyword>
<comment type="subcellular location">
    <subcellularLocation>
        <location evidence="1">Endoplasmic reticulum membrane</location>
    </subcellularLocation>
</comment>
<name>A0A9W8GCD8_9FUNG</name>
<feature type="transmembrane region" description="Helical" evidence="10">
    <location>
        <begin position="12"/>
        <end position="34"/>
    </location>
</feature>
<feature type="region of interest" description="Disordered" evidence="9">
    <location>
        <begin position="49"/>
        <end position="68"/>
    </location>
</feature>
<evidence type="ECO:0000256" key="1">
    <source>
        <dbReference type="ARBA" id="ARBA00004586"/>
    </source>
</evidence>
<keyword evidence="4" id="KW-0256">Endoplasmic reticulum</keyword>
<evidence type="ECO:0000259" key="11">
    <source>
        <dbReference type="PROSITE" id="PS51847"/>
    </source>
</evidence>
<proteinExistence type="predicted"/>
<keyword evidence="6" id="KW-0445">Lipid transport</keyword>
<evidence type="ECO:0000313" key="13">
    <source>
        <dbReference type="Proteomes" id="UP001151518"/>
    </source>
</evidence>
<evidence type="ECO:0000313" key="12">
    <source>
        <dbReference type="EMBL" id="KAJ2681002.1"/>
    </source>
</evidence>
<feature type="region of interest" description="Disordered" evidence="9">
    <location>
        <begin position="765"/>
        <end position="944"/>
    </location>
</feature>
<dbReference type="AlphaFoldDB" id="A0A9W8GCD8"/>
<evidence type="ECO:0000256" key="4">
    <source>
        <dbReference type="ARBA" id="ARBA00022824"/>
    </source>
</evidence>
<reference evidence="12" key="1">
    <citation type="submission" date="2022-07" db="EMBL/GenBank/DDBJ databases">
        <title>Phylogenomic reconstructions and comparative analyses of Kickxellomycotina fungi.</title>
        <authorList>
            <person name="Reynolds N.K."/>
            <person name="Stajich J.E."/>
            <person name="Barry K."/>
            <person name="Grigoriev I.V."/>
            <person name="Crous P."/>
            <person name="Smith M.E."/>
        </authorList>
    </citation>
    <scope>NUCLEOTIDE SEQUENCE</scope>
    <source>
        <strain evidence="12">NRRL 3115</strain>
    </source>
</reference>
<feature type="compositionally biased region" description="Polar residues" evidence="9">
    <location>
        <begin position="927"/>
        <end position="944"/>
    </location>
</feature>
<dbReference type="InterPro" id="IPR031468">
    <property type="entry name" value="SMP_LBD"/>
</dbReference>
<dbReference type="GO" id="GO:0005789">
    <property type="term" value="C:endoplasmic reticulum membrane"/>
    <property type="evidence" value="ECO:0007669"/>
    <property type="project" value="UniProtKB-SubCell"/>
</dbReference>
<feature type="compositionally biased region" description="Low complexity" evidence="9">
    <location>
        <begin position="725"/>
        <end position="740"/>
    </location>
</feature>
<feature type="compositionally biased region" description="Basic and acidic residues" evidence="9">
    <location>
        <begin position="54"/>
        <end position="66"/>
    </location>
</feature>
<dbReference type="OrthoDB" id="26740at2759"/>
<dbReference type="Proteomes" id="UP001151518">
    <property type="component" value="Unassembled WGS sequence"/>
</dbReference>
<organism evidence="12 13">
    <name type="scientific">Coemansia spiralis</name>
    <dbReference type="NCBI Taxonomy" id="417178"/>
    <lineage>
        <taxon>Eukaryota</taxon>
        <taxon>Fungi</taxon>
        <taxon>Fungi incertae sedis</taxon>
        <taxon>Zoopagomycota</taxon>
        <taxon>Kickxellomycotina</taxon>
        <taxon>Kickxellomycetes</taxon>
        <taxon>Kickxellales</taxon>
        <taxon>Kickxellaceae</taxon>
        <taxon>Coemansia</taxon>
    </lineage>
</organism>
<evidence type="ECO:0000256" key="3">
    <source>
        <dbReference type="ARBA" id="ARBA00022692"/>
    </source>
</evidence>
<feature type="region of interest" description="Disordered" evidence="9">
    <location>
        <begin position="113"/>
        <end position="132"/>
    </location>
</feature>
<feature type="compositionally biased region" description="Polar residues" evidence="9">
    <location>
        <begin position="822"/>
        <end position="861"/>
    </location>
</feature>
<keyword evidence="3 10" id="KW-0812">Transmembrane</keyword>
<feature type="compositionally biased region" description="Basic and acidic residues" evidence="9">
    <location>
        <begin position="713"/>
        <end position="724"/>
    </location>
</feature>
<dbReference type="SUPFAM" id="SSF50729">
    <property type="entry name" value="PH domain-like"/>
    <property type="match status" value="1"/>
</dbReference>